<feature type="domain" description="Glycoside hydrolase family 38 N-terminal" evidence="1">
    <location>
        <begin position="18"/>
        <end position="282"/>
    </location>
</feature>
<dbReference type="Gene3D" id="3.20.110.10">
    <property type="entry name" value="Glycoside hydrolase 38, N terminal domain"/>
    <property type="match status" value="1"/>
</dbReference>
<protein>
    <submittedName>
        <fullName evidence="2">Glycosyl hydrolase family 38</fullName>
    </submittedName>
</protein>
<dbReference type="Proteomes" id="UP000291483">
    <property type="component" value="Unassembled WGS sequence"/>
</dbReference>
<keyword evidence="2" id="KW-0378">Hydrolase</keyword>
<dbReference type="EMBL" id="SHLC01000001">
    <property type="protein sequence ID" value="RZU67081.1"/>
    <property type="molecule type" value="Genomic_DNA"/>
</dbReference>
<name>A0A4Q8AS33_9MICO</name>
<comment type="caution">
    <text evidence="2">The sequence shown here is derived from an EMBL/GenBank/DDBJ whole genome shotgun (WGS) entry which is preliminary data.</text>
</comment>
<organism evidence="2 3">
    <name type="scientific">Microterricola gilva</name>
    <dbReference type="NCBI Taxonomy" id="393267"/>
    <lineage>
        <taxon>Bacteria</taxon>
        <taxon>Bacillati</taxon>
        <taxon>Actinomycetota</taxon>
        <taxon>Actinomycetes</taxon>
        <taxon>Micrococcales</taxon>
        <taxon>Microbacteriaceae</taxon>
        <taxon>Microterricola</taxon>
    </lineage>
</organism>
<accession>A0A4Q8AS33</accession>
<evidence type="ECO:0000259" key="1">
    <source>
        <dbReference type="Pfam" id="PF01074"/>
    </source>
</evidence>
<dbReference type="InterPro" id="IPR027291">
    <property type="entry name" value="Glyco_hydro_38_N_sf"/>
</dbReference>
<dbReference type="AlphaFoldDB" id="A0A4Q8AS33"/>
<gene>
    <name evidence="2" type="ORF">EV379_3458</name>
</gene>
<keyword evidence="3" id="KW-1185">Reference proteome</keyword>
<dbReference type="Pfam" id="PF01074">
    <property type="entry name" value="Glyco_hydro_38N"/>
    <property type="match status" value="1"/>
</dbReference>
<dbReference type="GO" id="GO:0006013">
    <property type="term" value="P:mannose metabolic process"/>
    <property type="evidence" value="ECO:0007669"/>
    <property type="project" value="InterPro"/>
</dbReference>
<evidence type="ECO:0000313" key="3">
    <source>
        <dbReference type="Proteomes" id="UP000291483"/>
    </source>
</evidence>
<dbReference type="RefSeq" id="WP_207226301.1">
    <property type="nucleotide sequence ID" value="NZ_SHLC01000001.1"/>
</dbReference>
<dbReference type="InterPro" id="IPR011330">
    <property type="entry name" value="Glyco_hydro/deAcase_b/a-brl"/>
</dbReference>
<reference evidence="2 3" key="1">
    <citation type="submission" date="2019-02" db="EMBL/GenBank/DDBJ databases">
        <title>Sequencing the genomes of 1000 actinobacteria strains.</title>
        <authorList>
            <person name="Klenk H.-P."/>
        </authorList>
    </citation>
    <scope>NUCLEOTIDE SEQUENCE [LARGE SCALE GENOMIC DNA]</scope>
    <source>
        <strain evidence="2 3">DSM 18319</strain>
    </source>
</reference>
<dbReference type="GO" id="GO:0004559">
    <property type="term" value="F:alpha-mannosidase activity"/>
    <property type="evidence" value="ECO:0007669"/>
    <property type="project" value="InterPro"/>
</dbReference>
<evidence type="ECO:0000313" key="2">
    <source>
        <dbReference type="EMBL" id="RZU67081.1"/>
    </source>
</evidence>
<dbReference type="CDD" id="cd10791">
    <property type="entry name" value="GH38N_AMII_like_1"/>
    <property type="match status" value="1"/>
</dbReference>
<sequence>MTQTPAMPGGRRKPISEILVLAHSHLDVGYTHSQPLMWNFQVEYISEALDWLEQTADMPAGARPKWTCEVTEPVERWFAQASAADIRRFQALYDAGRIGLGALRWNVAAAVDRKGINRLLDGKKRLEQTLGGSINVASQHDVNGIPWPLADALMDNGVDFFVMAINPHLGKAVAPRPGMFMWEAPSGRELRVFNGNHYTMFDQLLYAWDDSVERMAEGWGELSQRLTDIDYPLDFVYLTSTCSPVLWDNAPPNPFMPPLIQRWNEAEAGPAIRYVTYEDLRERAMQVPDAELPHLRGDWTDYWSFGYGSAPRATASNQIAKALVDAAEVLGNGTESQELAQAREKIDLYDEHTWGYFDGNPNHPQAQASEAIKDVAAFEGHESAAFAVMDSLEKLAGNPPADKGIKGALFANPAAYPVTVHPVLPDNWFPDSDAALGRTYRASRMHYQGRSWGVEFPGSHVRAFAPIELAPFSWKNVDLGALEPIAASAPLVSHSVETTSQKGRELNFATETVRSKQLGTIESPFHTLQYEVGSGRIVSLRDRAQGRELLATRRGMDFFSFVRERPDELVDGSRQSFYRRDLDNEKVDASCWVDWEPIHDSATRVSACTVTEAHGRITLERRFDAPGMVTVLQRISLLGDDPVIHVEVTLDLVPASSPQAIYLSVPLAMAGGWQAGFDTAGEFVKLDDDQLPGASRNWVTAESMVAMWGDGGGVAMFMPDAPGAQFGDFGFKEPLDSIPRGENPLLLAWPVNNYWDTNFAQMQTGANTFRYGFCSFAEIDAAALAERAKQFRLPPQIWPVTSNGAAAGDGRFAGH</sequence>
<dbReference type="SUPFAM" id="SSF88713">
    <property type="entry name" value="Glycoside hydrolase/deacetylase"/>
    <property type="match status" value="1"/>
</dbReference>
<dbReference type="InterPro" id="IPR000602">
    <property type="entry name" value="Glyco_hydro_38_N"/>
</dbReference>
<proteinExistence type="predicted"/>